<evidence type="ECO:0000256" key="11">
    <source>
        <dbReference type="ARBA" id="ARBA00071217"/>
    </source>
</evidence>
<keyword evidence="8 12" id="KW-0998">Cell outer membrane</keyword>
<keyword evidence="16" id="KW-1185">Reference proteome</keyword>
<dbReference type="SUPFAM" id="SSF50814">
    <property type="entry name" value="Lipocalins"/>
    <property type="match status" value="1"/>
</dbReference>
<dbReference type="InterPro" id="IPR000566">
    <property type="entry name" value="Lipocln_cytosolic_FA-bd_dom"/>
</dbReference>
<feature type="domain" description="Lipocalin/cytosolic fatty-acid binding" evidence="14">
    <location>
        <begin position="30"/>
        <end position="169"/>
    </location>
</feature>
<evidence type="ECO:0000256" key="12">
    <source>
        <dbReference type="PIRNR" id="PIRNR036893"/>
    </source>
</evidence>
<evidence type="ECO:0000256" key="5">
    <source>
        <dbReference type="ARBA" id="ARBA00023121"/>
    </source>
</evidence>
<keyword evidence="7 13" id="KW-0564">Palmitate</keyword>
<dbReference type="PANTHER" id="PTHR10612">
    <property type="entry name" value="APOLIPOPROTEIN D"/>
    <property type="match status" value="1"/>
</dbReference>
<comment type="caution">
    <text evidence="15">The sequence shown here is derived from an EMBL/GenBank/DDBJ whole genome shotgun (WGS) entry which is preliminary data.</text>
</comment>
<evidence type="ECO:0000256" key="10">
    <source>
        <dbReference type="ARBA" id="ARBA00057024"/>
    </source>
</evidence>
<dbReference type="PRINTS" id="PR01171">
    <property type="entry name" value="BCTLIPOCALIN"/>
</dbReference>
<evidence type="ECO:0000313" key="16">
    <source>
        <dbReference type="Proteomes" id="UP000537130"/>
    </source>
</evidence>
<dbReference type="PROSITE" id="PS00213">
    <property type="entry name" value="LIPOCALIN"/>
    <property type="match status" value="1"/>
</dbReference>
<comment type="similarity">
    <text evidence="2 12">Belongs to the calycin superfamily. Lipocalin family.</text>
</comment>
<keyword evidence="4" id="KW-0732">Signal</keyword>
<evidence type="ECO:0000256" key="2">
    <source>
        <dbReference type="ARBA" id="ARBA00006889"/>
    </source>
</evidence>
<accession>A0A7W4W4L0</accession>
<evidence type="ECO:0000256" key="1">
    <source>
        <dbReference type="ARBA" id="ARBA00004459"/>
    </source>
</evidence>
<dbReference type="AlphaFoldDB" id="A0A7W4W4L0"/>
<name>A0A7W4W4L0_9GAMM</name>
<evidence type="ECO:0000256" key="7">
    <source>
        <dbReference type="ARBA" id="ARBA00023139"/>
    </source>
</evidence>
<dbReference type="InterPro" id="IPR022271">
    <property type="entry name" value="Lipocalin_ApoD"/>
</dbReference>
<organism evidence="15 16">
    <name type="scientific">Litorivivens lipolytica</name>
    <dbReference type="NCBI Taxonomy" id="1524264"/>
    <lineage>
        <taxon>Bacteria</taxon>
        <taxon>Pseudomonadati</taxon>
        <taxon>Pseudomonadota</taxon>
        <taxon>Gammaproteobacteria</taxon>
        <taxon>Litorivivens</taxon>
    </lineage>
</organism>
<feature type="lipid moiety-binding region" description="S-diacylglycerol cysteine" evidence="13">
    <location>
        <position position="16"/>
    </location>
</feature>
<keyword evidence="6 12" id="KW-0472">Membrane</keyword>
<dbReference type="InterPro" id="IPR022272">
    <property type="entry name" value="Lipocalin_CS"/>
</dbReference>
<evidence type="ECO:0000313" key="15">
    <source>
        <dbReference type="EMBL" id="MBB3047361.1"/>
    </source>
</evidence>
<dbReference type="Gene3D" id="2.40.128.20">
    <property type="match status" value="1"/>
</dbReference>
<dbReference type="InterPro" id="IPR012674">
    <property type="entry name" value="Calycin"/>
</dbReference>
<feature type="lipid moiety-binding region" description="N-palmitoyl cysteine" evidence="13">
    <location>
        <position position="16"/>
    </location>
</feature>
<keyword evidence="5 12" id="KW-0446">Lipid-binding</keyword>
<evidence type="ECO:0000256" key="8">
    <source>
        <dbReference type="ARBA" id="ARBA00023237"/>
    </source>
</evidence>
<sequence length="180" mass="20582">MRPLLILLTTVFLSGCMGMPDKVQPVDNFELQRYLGTWYEVARLDHSFERGLEQVTAEYTLQDNGTVEVRNRGFDTNEGEWKEAVGKAKLAAEPNQGYLKVSFFGPFYSSYVIFELGKDYDYAFVSGFNNDYLWLLSRTPTIDDALKQRFLSEAASKGFNTDELIFVDQQNRDDAELSGH</sequence>
<dbReference type="CDD" id="cd19438">
    <property type="entry name" value="lipocalin_Blc-like"/>
    <property type="match status" value="1"/>
</dbReference>
<evidence type="ECO:0000256" key="6">
    <source>
        <dbReference type="ARBA" id="ARBA00023136"/>
    </source>
</evidence>
<dbReference type="GO" id="GO:0006950">
    <property type="term" value="P:response to stress"/>
    <property type="evidence" value="ECO:0007669"/>
    <property type="project" value="UniProtKB-ARBA"/>
</dbReference>
<dbReference type="PROSITE" id="PS51257">
    <property type="entry name" value="PROKAR_LIPOPROTEIN"/>
    <property type="match status" value="1"/>
</dbReference>
<proteinExistence type="inferred from homology"/>
<dbReference type="Pfam" id="PF08212">
    <property type="entry name" value="Lipocalin_2"/>
    <property type="match status" value="1"/>
</dbReference>
<evidence type="ECO:0000256" key="13">
    <source>
        <dbReference type="PIRSR" id="PIRSR036893-52"/>
    </source>
</evidence>
<dbReference type="GO" id="GO:0009279">
    <property type="term" value="C:cell outer membrane"/>
    <property type="evidence" value="ECO:0007669"/>
    <property type="project" value="UniProtKB-SubCell"/>
</dbReference>
<dbReference type="GO" id="GO:0008289">
    <property type="term" value="F:lipid binding"/>
    <property type="evidence" value="ECO:0007669"/>
    <property type="project" value="UniProtKB-UniRule"/>
</dbReference>
<dbReference type="EMBL" id="JACHWY010000001">
    <property type="protein sequence ID" value="MBB3047361.1"/>
    <property type="molecule type" value="Genomic_DNA"/>
</dbReference>
<reference evidence="15 16" key="1">
    <citation type="submission" date="2020-08" db="EMBL/GenBank/DDBJ databases">
        <title>Genomic Encyclopedia of Type Strains, Phase III (KMG-III): the genomes of soil and plant-associated and newly described type strains.</title>
        <authorList>
            <person name="Whitman W."/>
        </authorList>
    </citation>
    <scope>NUCLEOTIDE SEQUENCE [LARGE SCALE GENOMIC DNA]</scope>
    <source>
        <strain evidence="15 16">CECT 8654</strain>
    </source>
</reference>
<dbReference type="Proteomes" id="UP000537130">
    <property type="component" value="Unassembled WGS sequence"/>
</dbReference>
<comment type="subcellular location">
    <subcellularLocation>
        <location evidence="1">Cell outer membrane</location>
        <topology evidence="1">Lipid-anchor</topology>
    </subcellularLocation>
</comment>
<evidence type="ECO:0000256" key="9">
    <source>
        <dbReference type="ARBA" id="ARBA00023288"/>
    </source>
</evidence>
<dbReference type="InterPro" id="IPR002446">
    <property type="entry name" value="Lipocalin_bac"/>
</dbReference>
<comment type="subunit">
    <text evidence="3 12">Homodimer.</text>
</comment>
<dbReference type="PANTHER" id="PTHR10612:SF34">
    <property type="entry name" value="APOLIPOPROTEIN D"/>
    <property type="match status" value="1"/>
</dbReference>
<evidence type="ECO:0000259" key="14">
    <source>
        <dbReference type="Pfam" id="PF08212"/>
    </source>
</evidence>
<evidence type="ECO:0000256" key="3">
    <source>
        <dbReference type="ARBA" id="ARBA00011738"/>
    </source>
</evidence>
<protein>
    <recommendedName>
        <fullName evidence="11 12">Outer membrane lipoprotein Blc</fullName>
    </recommendedName>
</protein>
<dbReference type="InterPro" id="IPR047202">
    <property type="entry name" value="Lipocalin_Blc-like_dom"/>
</dbReference>
<dbReference type="PIRSF" id="PIRSF036893">
    <property type="entry name" value="Lipocalin_ApoD"/>
    <property type="match status" value="1"/>
</dbReference>
<comment type="function">
    <text evidence="10 12">Involved in the storage or transport of lipids necessary for membrane maintenance under stressful conditions. Displays a binding preference for lysophospholipids.</text>
</comment>
<dbReference type="FunFam" id="2.40.128.20:FF:000002">
    <property type="entry name" value="Outer membrane lipoprotein Blc"/>
    <property type="match status" value="1"/>
</dbReference>
<evidence type="ECO:0000256" key="4">
    <source>
        <dbReference type="ARBA" id="ARBA00022729"/>
    </source>
</evidence>
<keyword evidence="9 12" id="KW-0449">Lipoprotein</keyword>
<gene>
    <name evidence="15" type="ORF">FHR99_001597</name>
</gene>
<dbReference type="RefSeq" id="WP_183409990.1">
    <property type="nucleotide sequence ID" value="NZ_JACHWY010000001.1"/>
</dbReference>